<dbReference type="HOGENOM" id="CLU_2083324_0_0_7"/>
<evidence type="ECO:0000313" key="1">
    <source>
        <dbReference type="EMBL" id="AGP34858.1"/>
    </source>
</evidence>
<accession>S4XW96</accession>
<organism evidence="1 2">
    <name type="scientific">Sorangium cellulosum So0157-2</name>
    <dbReference type="NCBI Taxonomy" id="1254432"/>
    <lineage>
        <taxon>Bacteria</taxon>
        <taxon>Pseudomonadati</taxon>
        <taxon>Myxococcota</taxon>
        <taxon>Polyangia</taxon>
        <taxon>Polyangiales</taxon>
        <taxon>Polyangiaceae</taxon>
        <taxon>Sorangium</taxon>
    </lineage>
</organism>
<dbReference type="Proteomes" id="UP000014803">
    <property type="component" value="Chromosome"/>
</dbReference>
<dbReference type="EMBL" id="CP003969">
    <property type="protein sequence ID" value="AGP34858.1"/>
    <property type="molecule type" value="Genomic_DNA"/>
</dbReference>
<sequence>MASLGARWILGRRAAFGAAALVGGGLLFGCASAGDVDASSAGRQSSGTTWEGRMGTILPAVGALVADFGGLDEVAGRRDAAWEDEGSSGSSGIESGIERLVGRRYLGRLVVLLRGWR</sequence>
<name>S4XW96_SORCE</name>
<dbReference type="AlphaFoldDB" id="S4XW96"/>
<dbReference type="PATRIC" id="fig|1254432.3.peg.2293"/>
<gene>
    <name evidence="1" type="ORF">SCE1572_10235</name>
</gene>
<reference evidence="1 2" key="1">
    <citation type="journal article" date="2013" name="Sci. Rep.">
        <title>Extraordinary expansion of a Sorangium cellulosum genome from an alkaline milieu.</title>
        <authorList>
            <person name="Han K."/>
            <person name="Li Z.F."/>
            <person name="Peng R."/>
            <person name="Zhu L.P."/>
            <person name="Zhou T."/>
            <person name="Wang L.G."/>
            <person name="Li S.G."/>
            <person name="Zhang X.B."/>
            <person name="Hu W."/>
            <person name="Wu Z.H."/>
            <person name="Qin N."/>
            <person name="Li Y.Z."/>
        </authorList>
    </citation>
    <scope>NUCLEOTIDE SEQUENCE [LARGE SCALE GENOMIC DNA]</scope>
    <source>
        <strain evidence="1 2">So0157-2</strain>
    </source>
</reference>
<dbReference type="KEGG" id="scu:SCE1572_10235"/>
<evidence type="ECO:0000313" key="2">
    <source>
        <dbReference type="Proteomes" id="UP000014803"/>
    </source>
</evidence>
<dbReference type="PROSITE" id="PS51257">
    <property type="entry name" value="PROKAR_LIPOPROTEIN"/>
    <property type="match status" value="1"/>
</dbReference>
<proteinExistence type="predicted"/>
<protein>
    <submittedName>
        <fullName evidence="1">Uncharacterized protein</fullName>
    </submittedName>
</protein>